<dbReference type="InterPro" id="IPR036188">
    <property type="entry name" value="FAD/NAD-bd_sf"/>
</dbReference>
<protein>
    <recommendedName>
        <fullName evidence="1">Amine oxidase domain-containing protein</fullName>
    </recommendedName>
</protein>
<gene>
    <name evidence="2" type="ORF">PEVE_00043353</name>
</gene>
<dbReference type="EMBL" id="CALNXI010000881">
    <property type="protein sequence ID" value="CAH3144926.1"/>
    <property type="molecule type" value="Genomic_DNA"/>
</dbReference>
<evidence type="ECO:0000259" key="1">
    <source>
        <dbReference type="Pfam" id="PF01593"/>
    </source>
</evidence>
<dbReference type="PANTHER" id="PTHR23357">
    <property type="entry name" value="RENALASE"/>
    <property type="match status" value="1"/>
</dbReference>
<name>A0ABN8PJ20_9CNID</name>
<organism evidence="2 3">
    <name type="scientific">Porites evermanni</name>
    <dbReference type="NCBI Taxonomy" id="104178"/>
    <lineage>
        <taxon>Eukaryota</taxon>
        <taxon>Metazoa</taxon>
        <taxon>Cnidaria</taxon>
        <taxon>Anthozoa</taxon>
        <taxon>Hexacorallia</taxon>
        <taxon>Scleractinia</taxon>
        <taxon>Fungiina</taxon>
        <taxon>Poritidae</taxon>
        <taxon>Porites</taxon>
    </lineage>
</organism>
<dbReference type="PANTHER" id="PTHR23357:SF1">
    <property type="entry name" value="RENALASE"/>
    <property type="match status" value="1"/>
</dbReference>
<feature type="domain" description="Amine oxidase" evidence="1">
    <location>
        <begin position="126"/>
        <end position="363"/>
    </location>
</feature>
<dbReference type="InterPro" id="IPR040174">
    <property type="entry name" value="RNLS"/>
</dbReference>
<dbReference type="Pfam" id="PF13450">
    <property type="entry name" value="NAD_binding_8"/>
    <property type="match status" value="1"/>
</dbReference>
<dbReference type="Gene3D" id="3.90.660.10">
    <property type="match status" value="1"/>
</dbReference>
<proteinExistence type="predicted"/>
<keyword evidence="3" id="KW-1185">Reference proteome</keyword>
<dbReference type="SUPFAM" id="SSF51905">
    <property type="entry name" value="FAD/NAD(P)-binding domain"/>
    <property type="match status" value="1"/>
</dbReference>
<comment type="caution">
    <text evidence="2">The sequence shown here is derived from an EMBL/GenBank/DDBJ whole genome shotgun (WGS) entry which is preliminary data.</text>
</comment>
<accession>A0ABN8PJ20</accession>
<sequence>MSFTSEKGEMAVPHRLLIVGAGLTGSVSAALLRRKFPKELLDITVWEKSRGAGGRMNTNRFPGDSKGLSSVDLGAQYISATSEYYLKSHDRFYQELLSAKVLVPFKGIIEGEKEAAKHDFTNFVAPSGINSIVKHFLHSSESKVSYETHCNVIDCCEKPGHDGRSRKVWQVTDLKDNTEEFESVIITIPVPQLLGLKGSIQDFIESKRLSLENVEYSSRFAVGLYFDVGSKINVPWTCKYVIGDPNLAFLSVDSRKRFNKDPTDTGPSLLIHASKSFSLKHWDTDQEAVKNLLISHARELIPDLPNPIDSRCLRWRYSQVIRGFEGAPGCLILSSSPLLIACGDAFTHTNFDGCISSAQSVAKTFSL</sequence>
<evidence type="ECO:0000313" key="2">
    <source>
        <dbReference type="EMBL" id="CAH3144926.1"/>
    </source>
</evidence>
<dbReference type="Pfam" id="PF01593">
    <property type="entry name" value="Amino_oxidase"/>
    <property type="match status" value="1"/>
</dbReference>
<dbReference type="Gene3D" id="3.50.50.60">
    <property type="entry name" value="FAD/NAD(P)-binding domain"/>
    <property type="match status" value="1"/>
</dbReference>
<dbReference type="Proteomes" id="UP001159427">
    <property type="component" value="Unassembled WGS sequence"/>
</dbReference>
<reference evidence="2 3" key="1">
    <citation type="submission" date="2022-05" db="EMBL/GenBank/DDBJ databases">
        <authorList>
            <consortium name="Genoscope - CEA"/>
            <person name="William W."/>
        </authorList>
    </citation>
    <scope>NUCLEOTIDE SEQUENCE [LARGE SCALE GENOMIC DNA]</scope>
</reference>
<evidence type="ECO:0000313" key="3">
    <source>
        <dbReference type="Proteomes" id="UP001159427"/>
    </source>
</evidence>
<dbReference type="InterPro" id="IPR002937">
    <property type="entry name" value="Amino_oxidase"/>
</dbReference>